<sequence>MFIKNGEKDIELDENIIFKNKVPILVRDEDWLKLFNQVDDKDIQDCKKELEELLEKQNKIEREISHWHKEKLKCMKMILGISDAVNNDEKVESVGLLDEYKEKIYWINETIDELTFKLESFPKEIRKSNYELLKATVNYGYSELKSKEERLSNVVRELEALRERLRDLINEKHDYEEWIDNNYTFLHRILGNKEIEKLDREIFE</sequence>
<evidence type="ECO:0000313" key="3">
    <source>
        <dbReference type="Proteomes" id="UP001142078"/>
    </source>
</evidence>
<dbReference type="EMBL" id="JANJZL010000024">
    <property type="protein sequence ID" value="MCR2045620.1"/>
    <property type="molecule type" value="Genomic_DNA"/>
</dbReference>
<organism evidence="2 3">
    <name type="scientific">Anaerosalibacter massiliensis</name>
    <dbReference type="NCBI Taxonomy" id="1347392"/>
    <lineage>
        <taxon>Bacteria</taxon>
        <taxon>Bacillati</taxon>
        <taxon>Bacillota</taxon>
        <taxon>Tissierellia</taxon>
        <taxon>Tissierellales</taxon>
        <taxon>Sporanaerobacteraceae</taxon>
        <taxon>Anaerosalibacter</taxon>
    </lineage>
</organism>
<proteinExistence type="predicted"/>
<evidence type="ECO:0000256" key="1">
    <source>
        <dbReference type="SAM" id="Coils"/>
    </source>
</evidence>
<protein>
    <submittedName>
        <fullName evidence="2">Uncharacterized protein</fullName>
    </submittedName>
</protein>
<dbReference type="AlphaFoldDB" id="A0A9X2MKA8"/>
<gene>
    <name evidence="2" type="ORF">NSA23_16160</name>
</gene>
<feature type="coiled-coil region" evidence="1">
    <location>
        <begin position="141"/>
        <end position="178"/>
    </location>
</feature>
<name>A0A9X2MKA8_9FIRM</name>
<comment type="caution">
    <text evidence="2">The sequence shown here is derived from an EMBL/GenBank/DDBJ whole genome shotgun (WGS) entry which is preliminary data.</text>
</comment>
<reference evidence="2" key="1">
    <citation type="submission" date="2022-07" db="EMBL/GenBank/DDBJ databases">
        <title>Enhanced cultured diversity of the mouse gut microbiota enables custom-made synthetic communities.</title>
        <authorList>
            <person name="Afrizal A."/>
        </authorList>
    </citation>
    <scope>NUCLEOTIDE SEQUENCE</scope>
    <source>
        <strain evidence="2">DSM 29482</strain>
    </source>
</reference>
<feature type="coiled-coil region" evidence="1">
    <location>
        <begin position="36"/>
        <end position="70"/>
    </location>
</feature>
<keyword evidence="3" id="KW-1185">Reference proteome</keyword>
<accession>A0A9X2MKA8</accession>
<dbReference type="Proteomes" id="UP001142078">
    <property type="component" value="Unassembled WGS sequence"/>
</dbReference>
<dbReference type="RefSeq" id="WP_042680908.1">
    <property type="nucleotide sequence ID" value="NZ_CABKTM010000025.1"/>
</dbReference>
<dbReference type="OrthoDB" id="1707350at2"/>
<evidence type="ECO:0000313" key="2">
    <source>
        <dbReference type="EMBL" id="MCR2045620.1"/>
    </source>
</evidence>
<keyword evidence="1" id="KW-0175">Coiled coil</keyword>